<gene>
    <name evidence="2" type="ORF">Tco_0749145</name>
</gene>
<keyword evidence="3" id="KW-1185">Reference proteome</keyword>
<dbReference type="PANTHER" id="PTHR46148:SF59">
    <property type="entry name" value="NUCLEOTIDYLTRANSFERASE, RIBONUCLEASE H"/>
    <property type="match status" value="1"/>
</dbReference>
<reference evidence="2" key="1">
    <citation type="journal article" date="2022" name="Int. J. Mol. Sci.">
        <title>Draft Genome of Tanacetum Coccineum: Genomic Comparison of Closely Related Tanacetum-Family Plants.</title>
        <authorList>
            <person name="Yamashiro T."/>
            <person name="Shiraishi A."/>
            <person name="Nakayama K."/>
            <person name="Satake H."/>
        </authorList>
    </citation>
    <scope>NUCLEOTIDE SEQUENCE</scope>
</reference>
<comment type="caution">
    <text evidence="2">The sequence shown here is derived from an EMBL/GenBank/DDBJ whole genome shotgun (WGS) entry which is preliminary data.</text>
</comment>
<sequence>MPAQICSECLTRILEMQTYGLSKVLDGVVQLTRWFEKMESVFSISNCPATSQVKFATCTLQDDALTWWNAMLRPLLLKQLALMCPVDPRNKTHAYAELRQKGKEKYNFSKEQFKPTEKRCQNTARPIPQAIVTEIIRRSKPLWDCRIRPANNNNNRNNNNNNNRNNNNNNNRNNNNNNQQGNGLHRRVVVGNAGANPDKRSLRTFLLNHRYLISYSIRLAKYQAVIVCAEKIVRIPWRNKTLIIHGDGSNHGNMTRLNIISCTKPKVTWKKISYLFDTYHCKRGKDKSEKNDLRRHERVLAEQLKELSDKGLIRPIFITLGSSGLVCQKKGLSFPFKVGVYSQIEPKSGYHTTEGSRRRHSPELPSNPVDGHYEFSSYAVCFDKPPAYHDLIYPDIRYKFLEVTSERFWFTNFVGYSNAYHPQTDAKLERPFKSRGNAAGLTIDIFVVHLFVGLKLEKLKYLVQNKFKRPLRKSSRSSKGCKLLVIDRKLRLTLSVNQWNSTSLIKFRLKVSPWKGVVRFGKRGKVNPSMLDLSVLESRRGCLQARASPEELSRVHSTFHVSNLKKCHADEPLAVPLDGLNLDDKLHFY</sequence>
<organism evidence="2 3">
    <name type="scientific">Tanacetum coccineum</name>
    <dbReference type="NCBI Taxonomy" id="301880"/>
    <lineage>
        <taxon>Eukaryota</taxon>
        <taxon>Viridiplantae</taxon>
        <taxon>Streptophyta</taxon>
        <taxon>Embryophyta</taxon>
        <taxon>Tracheophyta</taxon>
        <taxon>Spermatophyta</taxon>
        <taxon>Magnoliopsida</taxon>
        <taxon>eudicotyledons</taxon>
        <taxon>Gunneridae</taxon>
        <taxon>Pentapetalae</taxon>
        <taxon>asterids</taxon>
        <taxon>campanulids</taxon>
        <taxon>Asterales</taxon>
        <taxon>Asteraceae</taxon>
        <taxon>Asteroideae</taxon>
        <taxon>Anthemideae</taxon>
        <taxon>Anthemidinae</taxon>
        <taxon>Tanacetum</taxon>
    </lineage>
</organism>
<name>A0ABQ4YXR6_9ASTR</name>
<dbReference type="PANTHER" id="PTHR46148">
    <property type="entry name" value="CHROMO DOMAIN-CONTAINING PROTEIN"/>
    <property type="match status" value="1"/>
</dbReference>
<evidence type="ECO:0000313" key="2">
    <source>
        <dbReference type="EMBL" id="GJS82604.1"/>
    </source>
</evidence>
<accession>A0ABQ4YXR6</accession>
<dbReference type="Proteomes" id="UP001151760">
    <property type="component" value="Unassembled WGS sequence"/>
</dbReference>
<protein>
    <recommendedName>
        <fullName evidence="4">Reverse transcriptase domain-containing protein</fullName>
    </recommendedName>
</protein>
<feature type="compositionally biased region" description="Low complexity" evidence="1">
    <location>
        <begin position="151"/>
        <end position="178"/>
    </location>
</feature>
<feature type="region of interest" description="Disordered" evidence="1">
    <location>
        <begin position="146"/>
        <end position="183"/>
    </location>
</feature>
<evidence type="ECO:0000313" key="3">
    <source>
        <dbReference type="Proteomes" id="UP001151760"/>
    </source>
</evidence>
<evidence type="ECO:0000256" key="1">
    <source>
        <dbReference type="SAM" id="MobiDB-lite"/>
    </source>
</evidence>
<evidence type="ECO:0008006" key="4">
    <source>
        <dbReference type="Google" id="ProtNLM"/>
    </source>
</evidence>
<proteinExistence type="predicted"/>
<reference evidence="2" key="2">
    <citation type="submission" date="2022-01" db="EMBL/GenBank/DDBJ databases">
        <authorList>
            <person name="Yamashiro T."/>
            <person name="Shiraishi A."/>
            <person name="Satake H."/>
            <person name="Nakayama K."/>
        </authorList>
    </citation>
    <scope>NUCLEOTIDE SEQUENCE</scope>
</reference>
<dbReference type="EMBL" id="BQNB010010837">
    <property type="protein sequence ID" value="GJS82604.1"/>
    <property type="molecule type" value="Genomic_DNA"/>
</dbReference>